<dbReference type="Proteomes" id="UP000441586">
    <property type="component" value="Unassembled WGS sequence"/>
</dbReference>
<dbReference type="AlphaFoldDB" id="A0A6A4RDJ0"/>
<dbReference type="Gene3D" id="2.40.128.130">
    <property type="entry name" value="Autotransporter beta-domain"/>
    <property type="match status" value="1"/>
</dbReference>
<dbReference type="SUPFAM" id="SSF103515">
    <property type="entry name" value="Autotransporter"/>
    <property type="match status" value="1"/>
</dbReference>
<organism evidence="1 2">
    <name type="scientific">Parasedimentitalea maritima</name>
    <dbReference type="NCBI Taxonomy" id="2578117"/>
    <lineage>
        <taxon>Bacteria</taxon>
        <taxon>Pseudomonadati</taxon>
        <taxon>Pseudomonadota</taxon>
        <taxon>Alphaproteobacteria</taxon>
        <taxon>Rhodobacterales</taxon>
        <taxon>Paracoccaceae</taxon>
        <taxon>Parasedimentitalea</taxon>
    </lineage>
</organism>
<dbReference type="GO" id="GO:0019867">
    <property type="term" value="C:outer membrane"/>
    <property type="evidence" value="ECO:0007669"/>
    <property type="project" value="InterPro"/>
</dbReference>
<dbReference type="EMBL" id="WSFO01000002">
    <property type="protein sequence ID" value="KAE9631763.1"/>
    <property type="molecule type" value="Genomic_DNA"/>
</dbReference>
<dbReference type="NCBIfam" id="TIGR01414">
    <property type="entry name" value="autotrans_barl"/>
    <property type="match status" value="1"/>
</dbReference>
<accession>A0A6A4RDJ0</accession>
<sequence length="102" mass="11655">MGTWLGHSGFYFDNQAQFSWSDGDLSDSPVGSLVEGNRGFGSSLNTEVGKRIFMNIRWAAHPLARSLKVQAMQRSLTAPCRRWYGRRAVRLLYRMLYDPPRS</sequence>
<proteinExistence type="predicted"/>
<evidence type="ECO:0000313" key="1">
    <source>
        <dbReference type="EMBL" id="KAE9631763.1"/>
    </source>
</evidence>
<reference evidence="1 2" key="1">
    <citation type="submission" date="2019-12" db="EMBL/GenBank/DDBJ databases">
        <authorList>
            <person name="Zhang Y.-J."/>
        </authorList>
    </citation>
    <scope>NUCLEOTIDE SEQUENCE [LARGE SCALE GENOMIC DNA]</scope>
    <source>
        <strain evidence="1 2">H18S-6</strain>
    </source>
</reference>
<evidence type="ECO:0000313" key="2">
    <source>
        <dbReference type="Proteomes" id="UP000441586"/>
    </source>
</evidence>
<gene>
    <name evidence="1" type="ORF">GP644_05515</name>
</gene>
<dbReference type="InterPro" id="IPR036709">
    <property type="entry name" value="Autotransporte_beta_dom_sf"/>
</dbReference>
<protein>
    <submittedName>
        <fullName evidence="1">Autotransporter outer membrane beta-barrel domain-containing protein</fullName>
    </submittedName>
</protein>
<comment type="caution">
    <text evidence="1">The sequence shown here is derived from an EMBL/GenBank/DDBJ whole genome shotgun (WGS) entry which is preliminary data.</text>
</comment>
<name>A0A6A4RDJ0_9RHOB</name>
<dbReference type="InterPro" id="IPR006315">
    <property type="entry name" value="OM_autotransptr_brl_dom"/>
</dbReference>